<dbReference type="Proteomes" id="UP000789342">
    <property type="component" value="Unassembled WGS sequence"/>
</dbReference>
<dbReference type="GO" id="GO:0005524">
    <property type="term" value="F:ATP binding"/>
    <property type="evidence" value="ECO:0007669"/>
    <property type="project" value="UniProtKB-UniRule"/>
</dbReference>
<feature type="domain" description="YrdC-like" evidence="16">
    <location>
        <begin position="32"/>
        <end position="221"/>
    </location>
</feature>
<dbReference type="SUPFAM" id="SSF55821">
    <property type="entry name" value="YrdC/RibB"/>
    <property type="match status" value="1"/>
</dbReference>
<comment type="subcellular location">
    <subcellularLocation>
        <location evidence="1 14">Cytoplasm</location>
    </subcellularLocation>
</comment>
<evidence type="ECO:0000256" key="7">
    <source>
        <dbReference type="ARBA" id="ARBA00022694"/>
    </source>
</evidence>
<evidence type="ECO:0000256" key="6">
    <source>
        <dbReference type="ARBA" id="ARBA00022679"/>
    </source>
</evidence>
<protein>
    <recommendedName>
        <fullName evidence="4 14">Threonylcarbamoyl-AMP synthase</fullName>
        <shortName evidence="14">TC-AMP synthase</shortName>
        <ecNumber evidence="3 14">2.7.7.87</ecNumber>
    </recommendedName>
    <alternativeName>
        <fullName evidence="11 14">L-threonylcarbamoyladenylate synthase</fullName>
    </alternativeName>
</protein>
<keyword evidence="5 14" id="KW-0963">Cytoplasm</keyword>
<dbReference type="FunFam" id="3.90.870.10:FF:000008">
    <property type="entry name" value="Threonylcarbamoyl-AMP synthase"/>
    <property type="match status" value="1"/>
</dbReference>
<evidence type="ECO:0000256" key="14">
    <source>
        <dbReference type="PIRNR" id="PIRNR004930"/>
    </source>
</evidence>
<evidence type="ECO:0000259" key="16">
    <source>
        <dbReference type="PROSITE" id="PS51163"/>
    </source>
</evidence>
<keyword evidence="7 14" id="KW-0819">tRNA processing</keyword>
<dbReference type="InterPro" id="IPR050156">
    <property type="entry name" value="TC-AMP_synthase_SUA5"/>
</dbReference>
<dbReference type="GO" id="GO:0006450">
    <property type="term" value="P:regulation of translational fidelity"/>
    <property type="evidence" value="ECO:0007669"/>
    <property type="project" value="TreeGrafter"/>
</dbReference>
<comment type="function">
    <text evidence="13">Required for the formation of a threonylcarbamoyl group on adenosine at position 37 (t(6)A37) in tRNAs that read codons beginning with adenine. Likely catalyzes the conversion of L-threonine, HCO(3)(-)/CO(2) and ATP to give threonylcarbamoyl-AMP (TC-AMP) as the acyladenylate intermediate, with the release of diphosphate. Required for normal translation, by ensuring translation fidelity at the level of codon recognition, appropriate translation initiation selection and maintenance of reading frame. Also involved in telomere replication. Binds to single-stranded telomeric (ssTG) DNA and positively regulates telomere length.</text>
</comment>
<feature type="binding site" evidence="15">
    <location>
        <position position="261"/>
    </location>
    <ligand>
        <name>ATP</name>
        <dbReference type="ChEBI" id="CHEBI:30616"/>
    </ligand>
</feature>
<dbReference type="NCBIfam" id="TIGR00057">
    <property type="entry name" value="L-threonylcarbamoyladenylate synthase"/>
    <property type="match status" value="1"/>
</dbReference>
<dbReference type="GO" id="GO:0061710">
    <property type="term" value="F:L-threonylcarbamoyladenylate synthase"/>
    <property type="evidence" value="ECO:0007669"/>
    <property type="project" value="UniProtKB-EC"/>
</dbReference>
<evidence type="ECO:0000256" key="13">
    <source>
        <dbReference type="ARBA" id="ARBA00056339"/>
    </source>
</evidence>
<dbReference type="GO" id="GO:0000049">
    <property type="term" value="F:tRNA binding"/>
    <property type="evidence" value="ECO:0007669"/>
    <property type="project" value="TreeGrafter"/>
</dbReference>
<feature type="binding site" evidence="15">
    <location>
        <position position="54"/>
    </location>
    <ligand>
        <name>L-threonine</name>
        <dbReference type="ChEBI" id="CHEBI:57926"/>
    </ligand>
</feature>
<keyword evidence="6 14" id="KW-0808">Transferase</keyword>
<evidence type="ECO:0000256" key="3">
    <source>
        <dbReference type="ARBA" id="ARBA00012584"/>
    </source>
</evidence>
<evidence type="ECO:0000256" key="2">
    <source>
        <dbReference type="ARBA" id="ARBA00007663"/>
    </source>
</evidence>
<name>A0A9N8Z9E0_9GLOM</name>
<feature type="binding site" evidence="15">
    <location>
        <position position="142"/>
    </location>
    <ligand>
        <name>L-threonine</name>
        <dbReference type="ChEBI" id="CHEBI:57926"/>
    </ligand>
</feature>
<dbReference type="EMBL" id="CAJVPV010000899">
    <property type="protein sequence ID" value="CAG8478199.1"/>
    <property type="molecule type" value="Genomic_DNA"/>
</dbReference>
<dbReference type="OrthoDB" id="412787at2759"/>
<dbReference type="Gene3D" id="3.40.50.11030">
    <property type="entry name" value="Threonylcarbamoyl-AMP synthase, C-terminal domain"/>
    <property type="match status" value="1"/>
</dbReference>
<evidence type="ECO:0000313" key="17">
    <source>
        <dbReference type="EMBL" id="CAG8478199.1"/>
    </source>
</evidence>
<dbReference type="PANTHER" id="PTHR17490:SF16">
    <property type="entry name" value="THREONYLCARBAMOYL-AMP SYNTHASE"/>
    <property type="match status" value="1"/>
</dbReference>
<dbReference type="PROSITE" id="PS51163">
    <property type="entry name" value="YRDC"/>
    <property type="match status" value="1"/>
</dbReference>
<dbReference type="AlphaFoldDB" id="A0A9N8Z9E0"/>
<evidence type="ECO:0000313" key="18">
    <source>
        <dbReference type="Proteomes" id="UP000789342"/>
    </source>
</evidence>
<dbReference type="InterPro" id="IPR006070">
    <property type="entry name" value="Sua5-like_dom"/>
</dbReference>
<dbReference type="GO" id="GO:0005737">
    <property type="term" value="C:cytoplasm"/>
    <property type="evidence" value="ECO:0007669"/>
    <property type="project" value="UniProtKB-SubCell"/>
</dbReference>
<proteinExistence type="inferred from homology"/>
<keyword evidence="9 14" id="KW-0547">Nucleotide-binding</keyword>
<evidence type="ECO:0000256" key="5">
    <source>
        <dbReference type="ARBA" id="ARBA00022490"/>
    </source>
</evidence>
<evidence type="ECO:0000256" key="12">
    <source>
        <dbReference type="ARBA" id="ARBA00048366"/>
    </source>
</evidence>
<comment type="catalytic activity">
    <reaction evidence="12 14">
        <text>L-threonine + hydrogencarbonate + ATP = L-threonylcarbamoyladenylate + diphosphate + H2O</text>
        <dbReference type="Rhea" id="RHEA:36407"/>
        <dbReference type="ChEBI" id="CHEBI:15377"/>
        <dbReference type="ChEBI" id="CHEBI:17544"/>
        <dbReference type="ChEBI" id="CHEBI:30616"/>
        <dbReference type="ChEBI" id="CHEBI:33019"/>
        <dbReference type="ChEBI" id="CHEBI:57926"/>
        <dbReference type="ChEBI" id="CHEBI:73682"/>
        <dbReference type="EC" id="2.7.7.87"/>
    </reaction>
</comment>
<dbReference type="PANTHER" id="PTHR17490">
    <property type="entry name" value="SUA5"/>
    <property type="match status" value="1"/>
</dbReference>
<dbReference type="InterPro" id="IPR017945">
    <property type="entry name" value="DHBP_synth_RibB-like_a/b_dom"/>
</dbReference>
<dbReference type="InterPro" id="IPR038385">
    <property type="entry name" value="Sua5/YwlC_C"/>
</dbReference>
<evidence type="ECO:0000256" key="9">
    <source>
        <dbReference type="ARBA" id="ARBA00022741"/>
    </source>
</evidence>
<dbReference type="Pfam" id="PF03481">
    <property type="entry name" value="Sua5_C"/>
    <property type="match status" value="1"/>
</dbReference>
<sequence length="402" mass="44177">MDTQVSVLNPNTFTFSTDLEDPHFITTDPNALQILEHASKLLAEDQVIAIPTETVYGLASNALRPEAIKGIYKAKNRPLDNPLIVHISSLKMLRSILPNGEIPIVYESAIKRFWPGPLTILLPKSDLIPSEITCNQPTVAIRFPSHPVARALISKCGFPLAAPSANASGRPSPTLASHVLTDLNKKIPLIIDGGQCSFGVESTVIDAIGTKDPVILRPGGVTYEELVKIPEFERLRVYNKDYVDKKQEIAPTTPGMKYRHYSPNAKMVLVDVCGRVGARDIIEREIQKMVNGGMDNIGILVTGSSKTSNGAQPMSVDNFYSNKECAIINDFKVSTANDQNIIEYTLGDSSHPEEIARELFKGLRYLDERKVDCIIVEGISEEKEGLAVMNRLRKAASKTIVE</sequence>
<dbReference type="InterPro" id="IPR010923">
    <property type="entry name" value="T(6)A37_SUA5"/>
</dbReference>
<dbReference type="EC" id="2.7.7.87" evidence="3 14"/>
<feature type="binding site" evidence="15">
    <location>
        <position position="217"/>
    </location>
    <ligand>
        <name>ATP</name>
        <dbReference type="ChEBI" id="CHEBI:30616"/>
    </ligand>
</feature>
<evidence type="ECO:0000256" key="11">
    <source>
        <dbReference type="ARBA" id="ARBA00029774"/>
    </source>
</evidence>
<dbReference type="PIRSF" id="PIRSF004930">
    <property type="entry name" value="Tln_factor_SUA5"/>
    <property type="match status" value="1"/>
</dbReference>
<evidence type="ECO:0000256" key="1">
    <source>
        <dbReference type="ARBA" id="ARBA00004496"/>
    </source>
</evidence>
<accession>A0A9N8Z9E0</accession>
<evidence type="ECO:0000256" key="15">
    <source>
        <dbReference type="PIRSR" id="PIRSR004930-1"/>
    </source>
</evidence>
<reference evidence="17" key="1">
    <citation type="submission" date="2021-06" db="EMBL/GenBank/DDBJ databases">
        <authorList>
            <person name="Kallberg Y."/>
            <person name="Tangrot J."/>
            <person name="Rosling A."/>
        </authorList>
    </citation>
    <scope>NUCLEOTIDE SEQUENCE</scope>
    <source>
        <strain evidence="17">CL551</strain>
    </source>
</reference>
<dbReference type="GO" id="GO:0002949">
    <property type="term" value="P:tRNA threonylcarbamoyladenosine modification"/>
    <property type="evidence" value="ECO:0007669"/>
    <property type="project" value="UniProtKB-ARBA"/>
</dbReference>
<feature type="binding site" evidence="15">
    <location>
        <position position="86"/>
    </location>
    <ligand>
        <name>L-threonine</name>
        <dbReference type="ChEBI" id="CHEBI:57926"/>
    </ligand>
</feature>
<dbReference type="GO" id="GO:0003725">
    <property type="term" value="F:double-stranded RNA binding"/>
    <property type="evidence" value="ECO:0007669"/>
    <property type="project" value="UniProtKB-UniRule"/>
</dbReference>
<evidence type="ECO:0000256" key="8">
    <source>
        <dbReference type="ARBA" id="ARBA00022695"/>
    </source>
</evidence>
<keyword evidence="10 14" id="KW-0067">ATP-binding</keyword>
<evidence type="ECO:0000256" key="10">
    <source>
        <dbReference type="ARBA" id="ARBA00022840"/>
    </source>
</evidence>
<feature type="binding site" evidence="15">
    <location>
        <position position="202"/>
    </location>
    <ligand>
        <name>L-threonine</name>
        <dbReference type="ChEBI" id="CHEBI:57926"/>
    </ligand>
</feature>
<dbReference type="Gene3D" id="3.90.870.10">
    <property type="entry name" value="DHBP synthase"/>
    <property type="match status" value="1"/>
</dbReference>
<keyword evidence="8 14" id="KW-0548">Nucleotidyltransferase</keyword>
<keyword evidence="18" id="KW-1185">Reference proteome</keyword>
<feature type="binding site" evidence="15">
    <location>
        <position position="164"/>
    </location>
    <ligand>
        <name>ATP</name>
        <dbReference type="ChEBI" id="CHEBI:30616"/>
    </ligand>
</feature>
<organism evidence="17 18">
    <name type="scientific">Acaulospora morrowiae</name>
    <dbReference type="NCBI Taxonomy" id="94023"/>
    <lineage>
        <taxon>Eukaryota</taxon>
        <taxon>Fungi</taxon>
        <taxon>Fungi incertae sedis</taxon>
        <taxon>Mucoromycota</taxon>
        <taxon>Glomeromycotina</taxon>
        <taxon>Glomeromycetes</taxon>
        <taxon>Diversisporales</taxon>
        <taxon>Acaulosporaceae</taxon>
        <taxon>Acaulospora</taxon>
    </lineage>
</organism>
<comment type="similarity">
    <text evidence="2 14">Belongs to the SUA5 family.</text>
</comment>
<feature type="binding site" evidence="15">
    <location>
        <position position="138"/>
    </location>
    <ligand>
        <name>ATP</name>
        <dbReference type="ChEBI" id="CHEBI:30616"/>
    </ligand>
</feature>
<gene>
    <name evidence="17" type="ORF">AMORRO_LOCUS2181</name>
</gene>
<feature type="binding site" evidence="15">
    <location>
        <position position="172"/>
    </location>
    <ligand>
        <name>ATP</name>
        <dbReference type="ChEBI" id="CHEBI:30616"/>
    </ligand>
</feature>
<comment type="caution">
    <text evidence="17">The sequence shown here is derived from an EMBL/GenBank/DDBJ whole genome shotgun (WGS) entry which is preliminary data.</text>
</comment>
<feature type="binding site" evidence="15">
    <location>
        <position position="81"/>
    </location>
    <ligand>
        <name>ATP</name>
        <dbReference type="ChEBI" id="CHEBI:30616"/>
    </ligand>
</feature>
<feature type="binding site" evidence="15">
    <location>
        <position position="77"/>
    </location>
    <ligand>
        <name>ATP</name>
        <dbReference type="ChEBI" id="CHEBI:30616"/>
    </ligand>
</feature>
<evidence type="ECO:0000256" key="4">
    <source>
        <dbReference type="ARBA" id="ARBA00015492"/>
    </source>
</evidence>
<dbReference type="InterPro" id="IPR005145">
    <property type="entry name" value="Sua5_C"/>
</dbReference>
<dbReference type="Pfam" id="PF01300">
    <property type="entry name" value="Sua5_yciO_yrdC"/>
    <property type="match status" value="1"/>
</dbReference>
<feature type="binding site" evidence="15">
    <location>
        <position position="162"/>
    </location>
    <ligand>
        <name>L-threonine</name>
        <dbReference type="ChEBI" id="CHEBI:57926"/>
    </ligand>
</feature>